<protein>
    <submittedName>
        <fullName evidence="4">DDB1- and CUL4-associated factor 8</fullName>
    </submittedName>
</protein>
<dbReference type="SMART" id="SM00320">
    <property type="entry name" value="WD40"/>
    <property type="match status" value="3"/>
</dbReference>
<dbReference type="InterPro" id="IPR015943">
    <property type="entry name" value="WD40/YVTN_repeat-like_dom_sf"/>
</dbReference>
<sequence>MHCASVLKKSVRYVLDWVQIDVRTDASHCVLTCGEDAMVYNVDIREAKSNKTLTFIVSGYDRFVRSYDLRFVKPDAKGYVEAVTKFCPQQIRDSSGSYSVSSTVFNYSGSEILASYNDYNIFLFKNSSDPTACTVPIREFEGHRNNQTVKSVNFYGPRSEFVVSGSDCGKVLFWDRVTARIVHFLEANGIGAVNVLEPHPTDPMFAASGLEHSVKIWAPIAVKKLDLADLADLIPPDLEENSDDEDEPRLPGLPNCPTS</sequence>
<dbReference type="Proteomes" id="UP000192578">
    <property type="component" value="Unassembled WGS sequence"/>
</dbReference>
<dbReference type="OrthoDB" id="4869960at2759"/>
<evidence type="ECO:0000313" key="4">
    <source>
        <dbReference type="EMBL" id="OWA54323.1"/>
    </source>
</evidence>
<dbReference type="InterPro" id="IPR001680">
    <property type="entry name" value="WD40_rpt"/>
</dbReference>
<reference evidence="5" key="1">
    <citation type="submission" date="2017-01" db="EMBL/GenBank/DDBJ databases">
        <title>Comparative genomics of anhydrobiosis in the tardigrade Hypsibius dujardini.</title>
        <authorList>
            <person name="Yoshida Y."/>
            <person name="Koutsovoulos G."/>
            <person name="Laetsch D."/>
            <person name="Stevens L."/>
            <person name="Kumar S."/>
            <person name="Horikawa D."/>
            <person name="Ishino K."/>
            <person name="Komine S."/>
            <person name="Tomita M."/>
            <person name="Blaxter M."/>
            <person name="Arakawa K."/>
        </authorList>
    </citation>
    <scope>NUCLEOTIDE SEQUENCE [LARGE SCALE GENOMIC DNA]</scope>
    <source>
        <strain evidence="5">Z151</strain>
    </source>
</reference>
<dbReference type="SUPFAM" id="SSF50978">
    <property type="entry name" value="WD40 repeat-like"/>
    <property type="match status" value="1"/>
</dbReference>
<dbReference type="EMBL" id="MTYJ01000393">
    <property type="protein sequence ID" value="OWA54323.1"/>
    <property type="molecule type" value="Genomic_DNA"/>
</dbReference>
<evidence type="ECO:0000256" key="3">
    <source>
        <dbReference type="SAM" id="MobiDB-lite"/>
    </source>
</evidence>
<proteinExistence type="predicted"/>
<dbReference type="PANTHER" id="PTHR15574:SF21">
    <property type="entry name" value="DDB1- AND CUL4-ASSOCIATED FACTOR 8"/>
    <property type="match status" value="1"/>
</dbReference>
<dbReference type="GO" id="GO:0005737">
    <property type="term" value="C:cytoplasm"/>
    <property type="evidence" value="ECO:0007669"/>
    <property type="project" value="TreeGrafter"/>
</dbReference>
<gene>
    <name evidence="4" type="ORF">BV898_18731</name>
</gene>
<evidence type="ECO:0000313" key="5">
    <source>
        <dbReference type="Proteomes" id="UP000192578"/>
    </source>
</evidence>
<feature type="region of interest" description="Disordered" evidence="3">
    <location>
        <begin position="235"/>
        <end position="259"/>
    </location>
</feature>
<dbReference type="InterPro" id="IPR036322">
    <property type="entry name" value="WD40_repeat_dom_sf"/>
</dbReference>
<comment type="caution">
    <text evidence="4">The sequence shown here is derived from an EMBL/GenBank/DDBJ whole genome shotgun (WGS) entry which is preliminary data.</text>
</comment>
<keyword evidence="1" id="KW-0853">WD repeat</keyword>
<organism evidence="4 5">
    <name type="scientific">Hypsibius exemplaris</name>
    <name type="common">Freshwater tardigrade</name>
    <dbReference type="NCBI Taxonomy" id="2072580"/>
    <lineage>
        <taxon>Eukaryota</taxon>
        <taxon>Metazoa</taxon>
        <taxon>Ecdysozoa</taxon>
        <taxon>Tardigrada</taxon>
        <taxon>Eutardigrada</taxon>
        <taxon>Parachela</taxon>
        <taxon>Hypsibioidea</taxon>
        <taxon>Hypsibiidae</taxon>
        <taxon>Hypsibius</taxon>
    </lineage>
</organism>
<evidence type="ECO:0000256" key="1">
    <source>
        <dbReference type="ARBA" id="ARBA00022574"/>
    </source>
</evidence>
<dbReference type="Gene3D" id="2.130.10.10">
    <property type="entry name" value="YVTN repeat-like/Quinoprotein amine dehydrogenase"/>
    <property type="match status" value="1"/>
</dbReference>
<evidence type="ECO:0000256" key="2">
    <source>
        <dbReference type="ARBA" id="ARBA00022737"/>
    </source>
</evidence>
<dbReference type="GO" id="GO:0080008">
    <property type="term" value="C:Cul4-RING E3 ubiquitin ligase complex"/>
    <property type="evidence" value="ECO:0007669"/>
    <property type="project" value="TreeGrafter"/>
</dbReference>
<keyword evidence="5" id="KW-1185">Reference proteome</keyword>
<dbReference type="AlphaFoldDB" id="A0A9X6NKH7"/>
<dbReference type="PANTHER" id="PTHR15574">
    <property type="entry name" value="WD REPEAT DOMAIN-CONTAINING FAMILY"/>
    <property type="match status" value="1"/>
</dbReference>
<dbReference type="InterPro" id="IPR045151">
    <property type="entry name" value="DCAF8"/>
</dbReference>
<dbReference type="Pfam" id="PF00400">
    <property type="entry name" value="WD40"/>
    <property type="match status" value="1"/>
</dbReference>
<name>A0A9X6NKH7_HYPEX</name>
<accession>A0A9X6NKH7</accession>
<keyword evidence="2" id="KW-0677">Repeat</keyword>
<feature type="compositionally biased region" description="Acidic residues" evidence="3">
    <location>
        <begin position="237"/>
        <end position="247"/>
    </location>
</feature>